<feature type="domain" description="Hemerythrin-like" evidence="1">
    <location>
        <begin position="17"/>
        <end position="133"/>
    </location>
</feature>
<reference evidence="3" key="1">
    <citation type="submission" date="2018-03" db="EMBL/GenBank/DDBJ databases">
        <authorList>
            <person name="Blom J."/>
        </authorList>
    </citation>
    <scope>NUCLEOTIDE SEQUENCE [LARGE SCALE GENOMIC DNA]</scope>
    <source>
        <strain evidence="3">KPC-SM-21</strain>
    </source>
</reference>
<proteinExistence type="predicted"/>
<evidence type="ECO:0000313" key="3">
    <source>
        <dbReference type="Proteomes" id="UP000245974"/>
    </source>
</evidence>
<dbReference type="InterPro" id="IPR012312">
    <property type="entry name" value="Hemerythrin-like"/>
</dbReference>
<gene>
    <name evidence="2" type="ORF">KPC_3823</name>
</gene>
<dbReference type="Proteomes" id="UP000245974">
    <property type="component" value="Unassembled WGS sequence"/>
</dbReference>
<organism evidence="2 3">
    <name type="scientific">Acinetobacter stercoris</name>
    <dbReference type="NCBI Taxonomy" id="2126983"/>
    <lineage>
        <taxon>Bacteria</taxon>
        <taxon>Pseudomonadati</taxon>
        <taxon>Pseudomonadota</taxon>
        <taxon>Gammaproteobacteria</taxon>
        <taxon>Moraxellales</taxon>
        <taxon>Moraxellaceae</taxon>
        <taxon>Acinetobacter</taxon>
    </lineage>
</organism>
<dbReference type="AlphaFoldDB" id="A0A2U3N4Z6"/>
<accession>A0A2U3N4Z6</accession>
<evidence type="ECO:0000259" key="1">
    <source>
        <dbReference type="Pfam" id="PF01814"/>
    </source>
</evidence>
<name>A0A2U3N4Z6_9GAMM</name>
<dbReference type="PANTHER" id="PTHR35585">
    <property type="entry name" value="HHE DOMAIN PROTEIN (AFU_ORTHOLOGUE AFUA_4G00730)"/>
    <property type="match status" value="1"/>
</dbReference>
<sequence>MAVIKKVKTKNDTSKNIFEILRESHEVQRDLSEKLIKTSGDSEERRHLFTLLKNELFAHAVAEDRYFYIPLMMTDAGLNITRHALSEHHEMDELLEQLSQTEFSNPGWLSIAKKLSDTVHHHLKEEEHSFFQQAGKILDEKQKEKLAKQYHAEYIKYLEKEKDALS</sequence>
<keyword evidence="3" id="KW-1185">Reference proteome</keyword>
<dbReference type="InParanoid" id="A0A2U3N4Z6"/>
<dbReference type="EMBL" id="OOGT01000411">
    <property type="protein sequence ID" value="SPL72645.1"/>
    <property type="molecule type" value="Genomic_DNA"/>
</dbReference>
<dbReference type="RefSeq" id="WP_121976021.1">
    <property type="nucleotide sequence ID" value="NZ_OOGT01000411.1"/>
</dbReference>
<evidence type="ECO:0000313" key="2">
    <source>
        <dbReference type="EMBL" id="SPL72645.1"/>
    </source>
</evidence>
<protein>
    <submittedName>
        <fullName evidence="2">DNA nickase</fullName>
    </submittedName>
</protein>
<dbReference type="PANTHER" id="PTHR35585:SF1">
    <property type="entry name" value="HHE DOMAIN PROTEIN (AFU_ORTHOLOGUE AFUA_4G00730)"/>
    <property type="match status" value="1"/>
</dbReference>
<dbReference type="OrthoDB" id="5523420at2"/>
<dbReference type="Gene3D" id="1.20.120.520">
    <property type="entry name" value="nmb1532 protein domain like"/>
    <property type="match status" value="1"/>
</dbReference>
<dbReference type="Pfam" id="PF01814">
    <property type="entry name" value="Hemerythrin"/>
    <property type="match status" value="1"/>
</dbReference>